<accession>A0A383WLG6</accession>
<dbReference type="Proteomes" id="UP000256970">
    <property type="component" value="Unassembled WGS sequence"/>
</dbReference>
<dbReference type="EMBL" id="FNXT01001298">
    <property type="protein sequence ID" value="SZX77964.1"/>
    <property type="molecule type" value="Genomic_DNA"/>
</dbReference>
<evidence type="ECO:0000313" key="2">
    <source>
        <dbReference type="Proteomes" id="UP000256970"/>
    </source>
</evidence>
<proteinExistence type="predicted"/>
<dbReference type="AlphaFoldDB" id="A0A383WLG6"/>
<protein>
    <submittedName>
        <fullName evidence="1">Uncharacterized protein</fullName>
    </submittedName>
</protein>
<organism evidence="1 2">
    <name type="scientific">Tetradesmus obliquus</name>
    <name type="common">Green alga</name>
    <name type="synonym">Acutodesmus obliquus</name>
    <dbReference type="NCBI Taxonomy" id="3088"/>
    <lineage>
        <taxon>Eukaryota</taxon>
        <taxon>Viridiplantae</taxon>
        <taxon>Chlorophyta</taxon>
        <taxon>core chlorophytes</taxon>
        <taxon>Chlorophyceae</taxon>
        <taxon>CS clade</taxon>
        <taxon>Sphaeropleales</taxon>
        <taxon>Scenedesmaceae</taxon>
        <taxon>Tetradesmus</taxon>
    </lineage>
</organism>
<evidence type="ECO:0000313" key="1">
    <source>
        <dbReference type="EMBL" id="SZX77964.1"/>
    </source>
</evidence>
<gene>
    <name evidence="1" type="ORF">BQ4739_LOCUS18296</name>
</gene>
<sequence length="85" mass="8346">MTGSCCPCVAVASCVSKHAAAAVAAATRDADSSTVAAAAVVAAAAAQQVAVMRLAETAEGWALLGNLRALQLLPAELPQGAELQL</sequence>
<keyword evidence="2" id="KW-1185">Reference proteome</keyword>
<name>A0A383WLG6_TETOB</name>
<reference evidence="1 2" key="1">
    <citation type="submission" date="2016-10" db="EMBL/GenBank/DDBJ databases">
        <authorList>
            <person name="Cai Z."/>
        </authorList>
    </citation>
    <scope>NUCLEOTIDE SEQUENCE [LARGE SCALE GENOMIC DNA]</scope>
</reference>